<dbReference type="AlphaFoldDB" id="A0AA35R5A2"/>
<dbReference type="EMBL" id="CASHTH010000571">
    <property type="protein sequence ID" value="CAI8004819.1"/>
    <property type="molecule type" value="Genomic_DNA"/>
</dbReference>
<dbReference type="GO" id="GO:0016423">
    <property type="term" value="F:tRNA (guanine) methyltransferase activity"/>
    <property type="evidence" value="ECO:0007669"/>
    <property type="project" value="TreeGrafter"/>
</dbReference>
<reference evidence="1" key="1">
    <citation type="submission" date="2023-03" db="EMBL/GenBank/DDBJ databases">
        <authorList>
            <person name="Steffen K."/>
            <person name="Cardenas P."/>
        </authorList>
    </citation>
    <scope>NUCLEOTIDE SEQUENCE</scope>
</reference>
<keyword evidence="1" id="KW-0808">Transferase</keyword>
<dbReference type="Proteomes" id="UP001174909">
    <property type="component" value="Unassembled WGS sequence"/>
</dbReference>
<dbReference type="PANTHER" id="PTHR12029">
    <property type="entry name" value="RNA METHYLTRANSFERASE"/>
    <property type="match status" value="1"/>
</dbReference>
<keyword evidence="1" id="KW-0489">Methyltransferase</keyword>
<sequence>MIEEDSEQLVEWLLGTSSLSPAELCRHFVNRAAERMQETREPDIKDLTRDVRTARLFLSLVRESQDVEGLGSVATDLLQKVCIPYLNVLLDNCLTGPVVQELAETAAVALLSPHLPPSAVEETLRESLSPLLTSGDSAERLAILNSFLCHLFSRAKPENLETLPGVSEQLSAIFLLLLSLLDHASTATSHLILSSLLPLFITPSHPLRLSAVWSLVQEVWSGRRIIEQTPLAFLLSLLCCFSDVLISRDHTSPFLSVFPSLVTNLCPLLDVRREGVFWEVLWAGLRSSDPLDRKRAMYLLHRVLSSVRMGGGEVVSVGGVFWWKPQSAAVLTEVWEDLVLLLHTMEEKQVHIVKPVKSRMKNIARATTTFVDGLSVLHVSWLELALERVFLHSEAKSIVRWGVCEALSLDLASSPLLLPTHWQFVYGPLLNALSSAKLFCRDSPTDLRPSVATLFSSFLEKFVSALSPDLRGDFLHGLLVAIEASNMSDTPFLHVTHSLSLLPPSPLLSPSSLIVLRSMAGQLDTLRPLLRAAVMTFLLTAAANLSDLSKGVGWREVASLLSGVDVASCLPFSSHTWRKMCDWVTAVSAVCEEPISFFLTSSLGSLLDPEVRGWDQATPPSPSSPYWQLMLDSFLGRLWRLCWSH</sequence>
<dbReference type="PANTHER" id="PTHR12029:SF11">
    <property type="entry name" value="METHYLTRANSFERASE TARBP1-RELATED"/>
    <property type="match status" value="1"/>
</dbReference>
<protein>
    <submittedName>
        <fullName evidence="1">Probable methyltransferase TARBP1</fullName>
    </submittedName>
</protein>
<dbReference type="SUPFAM" id="SSF48371">
    <property type="entry name" value="ARM repeat"/>
    <property type="match status" value="1"/>
</dbReference>
<dbReference type="InterPro" id="IPR016024">
    <property type="entry name" value="ARM-type_fold"/>
</dbReference>
<dbReference type="InterPro" id="IPR045330">
    <property type="entry name" value="TRM3/TARBP1"/>
</dbReference>
<proteinExistence type="predicted"/>
<accession>A0AA35R5A2</accession>
<name>A0AA35R5A2_GEOBA</name>
<evidence type="ECO:0000313" key="2">
    <source>
        <dbReference type="Proteomes" id="UP001174909"/>
    </source>
</evidence>
<comment type="caution">
    <text evidence="1">The sequence shown here is derived from an EMBL/GenBank/DDBJ whole genome shotgun (WGS) entry which is preliminary data.</text>
</comment>
<dbReference type="GO" id="GO:0030488">
    <property type="term" value="P:tRNA methylation"/>
    <property type="evidence" value="ECO:0007669"/>
    <property type="project" value="TreeGrafter"/>
</dbReference>
<gene>
    <name evidence="1" type="ORF">GBAR_LOCUS4014</name>
</gene>
<evidence type="ECO:0000313" key="1">
    <source>
        <dbReference type="EMBL" id="CAI8004819.1"/>
    </source>
</evidence>
<keyword evidence="2" id="KW-1185">Reference proteome</keyword>
<organism evidence="1 2">
    <name type="scientific">Geodia barretti</name>
    <name type="common">Barrett's horny sponge</name>
    <dbReference type="NCBI Taxonomy" id="519541"/>
    <lineage>
        <taxon>Eukaryota</taxon>
        <taxon>Metazoa</taxon>
        <taxon>Porifera</taxon>
        <taxon>Demospongiae</taxon>
        <taxon>Heteroscleromorpha</taxon>
        <taxon>Tetractinellida</taxon>
        <taxon>Astrophorina</taxon>
        <taxon>Geodiidae</taxon>
        <taxon>Geodia</taxon>
    </lineage>
</organism>